<dbReference type="AlphaFoldDB" id="A0A915C865"/>
<dbReference type="WBParaSite" id="PgR095X_g032_t01">
    <property type="protein sequence ID" value="PgR095X_g032_t01"/>
    <property type="gene ID" value="PgR095X_g032"/>
</dbReference>
<feature type="coiled-coil region" evidence="1">
    <location>
        <begin position="54"/>
        <end position="101"/>
    </location>
</feature>
<keyword evidence="1" id="KW-0175">Coiled coil</keyword>
<feature type="coiled-coil region" evidence="1">
    <location>
        <begin position="179"/>
        <end position="206"/>
    </location>
</feature>
<evidence type="ECO:0000313" key="2">
    <source>
        <dbReference type="Proteomes" id="UP000887569"/>
    </source>
</evidence>
<protein>
    <submittedName>
        <fullName evidence="3">Uncharacterized protein</fullName>
    </submittedName>
</protein>
<dbReference type="Proteomes" id="UP000887569">
    <property type="component" value="Unplaced"/>
</dbReference>
<accession>A0A915C865</accession>
<keyword evidence="2" id="KW-1185">Reference proteome</keyword>
<evidence type="ECO:0000256" key="1">
    <source>
        <dbReference type="SAM" id="Coils"/>
    </source>
</evidence>
<reference evidence="3" key="1">
    <citation type="submission" date="2022-11" db="UniProtKB">
        <authorList>
            <consortium name="WormBaseParasite"/>
        </authorList>
    </citation>
    <scope>IDENTIFICATION</scope>
</reference>
<evidence type="ECO:0000313" key="3">
    <source>
        <dbReference type="WBParaSite" id="PgR095X_g032_t01"/>
    </source>
</evidence>
<name>A0A915C865_PARUN</name>
<sequence>MTVERRVGNEKIVELLEGVSRSQIIKQLRPVGDASSAQMNGGSDNVVASFKELIKRQDETIATLNHQIKNLTATWLHRKRFVKTLNEGIEAERELAKLKQEMAERCQIENDRKQAEQPHIEHFRSASLPAVAEQWQQYQIAQLPNAEEVVVQQLSAQVKQLEEQLTYGWQSFEVQGASLAQTSAQLVEANRKIHDLEVQLAAAMSNAATVEGARSQIRDELRKQALRMLDAMLRFLDFITLDAVACYTV</sequence>
<organism evidence="2 3">
    <name type="scientific">Parascaris univalens</name>
    <name type="common">Nematode worm</name>
    <dbReference type="NCBI Taxonomy" id="6257"/>
    <lineage>
        <taxon>Eukaryota</taxon>
        <taxon>Metazoa</taxon>
        <taxon>Ecdysozoa</taxon>
        <taxon>Nematoda</taxon>
        <taxon>Chromadorea</taxon>
        <taxon>Rhabditida</taxon>
        <taxon>Spirurina</taxon>
        <taxon>Ascaridomorpha</taxon>
        <taxon>Ascaridoidea</taxon>
        <taxon>Ascarididae</taxon>
        <taxon>Parascaris</taxon>
    </lineage>
</organism>
<proteinExistence type="predicted"/>